<organism evidence="2 3">
    <name type="scientific">Chitinophaga hostae</name>
    <dbReference type="NCBI Taxonomy" id="2831022"/>
    <lineage>
        <taxon>Bacteria</taxon>
        <taxon>Pseudomonadati</taxon>
        <taxon>Bacteroidota</taxon>
        <taxon>Chitinophagia</taxon>
        <taxon>Chitinophagales</taxon>
        <taxon>Chitinophagaceae</taxon>
        <taxon>Chitinophaga</taxon>
    </lineage>
</organism>
<reference evidence="2 3" key="1">
    <citation type="submission" date="2021-04" db="EMBL/GenBank/DDBJ databases">
        <title>Chitinophaga sp. nov., isolated from the rhizosphere soil.</title>
        <authorList>
            <person name="He S."/>
        </authorList>
    </citation>
    <scope>NUCLEOTIDE SEQUENCE [LARGE SCALE GENOMIC DNA]</scope>
    <source>
        <strain evidence="2 3">2R12</strain>
    </source>
</reference>
<dbReference type="RefSeq" id="WP_211974388.1">
    <property type="nucleotide sequence ID" value="NZ_JAGTXB010000008.1"/>
</dbReference>
<dbReference type="SUPFAM" id="SSF159888">
    <property type="entry name" value="YdhG-like"/>
    <property type="match status" value="1"/>
</dbReference>
<dbReference type="EMBL" id="JAGTXB010000008">
    <property type="protein sequence ID" value="MBS0029299.1"/>
    <property type="molecule type" value="Genomic_DNA"/>
</dbReference>
<proteinExistence type="predicted"/>
<keyword evidence="3" id="KW-1185">Reference proteome</keyword>
<gene>
    <name evidence="2" type="ORF">KE626_18390</name>
</gene>
<dbReference type="Pfam" id="PF13376">
    <property type="entry name" value="OmdA"/>
    <property type="match status" value="1"/>
</dbReference>
<protein>
    <submittedName>
        <fullName evidence="2">YdeI/OmpD-associated family protein</fullName>
    </submittedName>
</protein>
<dbReference type="Proteomes" id="UP000676386">
    <property type="component" value="Unassembled WGS sequence"/>
</dbReference>
<evidence type="ECO:0000259" key="1">
    <source>
        <dbReference type="Pfam" id="PF08818"/>
    </source>
</evidence>
<dbReference type="PIRSF" id="PIRSF021308">
    <property type="entry name" value="UCP021308"/>
    <property type="match status" value="1"/>
</dbReference>
<dbReference type="InterPro" id="IPR016786">
    <property type="entry name" value="YdeI_bac"/>
</dbReference>
<evidence type="ECO:0000313" key="2">
    <source>
        <dbReference type="EMBL" id="MBS0029299.1"/>
    </source>
</evidence>
<accession>A0ABS5J245</accession>
<dbReference type="InterPro" id="IPR014922">
    <property type="entry name" value="YdhG-like"/>
</dbReference>
<sequence length="192" mass="22250">MNPKVDFYFKKEDKWQKEQAKLRTIILDCHLTEELKWGVPCYTYEKSNIVLIHSFKDYCAVLFMKGVMLKDPKGILIQQTANVQVARQVRFTSLKEIEKLASTLKEYIFEAVELEESGVKAPLKKVSEFTMPEEFQAELDRNPALRAAFYDLTPGRQRGYLLHFAAPKQSKTRVSRVEKYIAHILDGKGLDD</sequence>
<dbReference type="Pfam" id="PF08818">
    <property type="entry name" value="DUF1801"/>
    <property type="match status" value="1"/>
</dbReference>
<comment type="caution">
    <text evidence="2">The sequence shown here is derived from an EMBL/GenBank/DDBJ whole genome shotgun (WGS) entry which is preliminary data.</text>
</comment>
<evidence type="ECO:0000313" key="3">
    <source>
        <dbReference type="Proteomes" id="UP000676386"/>
    </source>
</evidence>
<dbReference type="Gene3D" id="3.90.1150.200">
    <property type="match status" value="1"/>
</dbReference>
<name>A0ABS5J245_9BACT</name>
<feature type="domain" description="YdhG-like" evidence="1">
    <location>
        <begin position="15"/>
        <end position="112"/>
    </location>
</feature>